<dbReference type="Gene3D" id="1.10.10.60">
    <property type="entry name" value="Homeodomain-like"/>
    <property type="match status" value="2"/>
</dbReference>
<evidence type="ECO:0000256" key="3">
    <source>
        <dbReference type="ARBA" id="ARBA00023163"/>
    </source>
</evidence>
<dbReference type="KEGG" id="oni:Osc7112_0896"/>
<sequence length="298" mass="33598">MSPEKALILDFAQTDAMKSILPSPSILSSHGANWEGIHVEYHRQPADETPEHCFQQHNLGLILNSVTVNGILNGKHYGSEPWQRGEIFIGGAGTDFQSGAVEDPEFVAIAIDPTDFDKTVGESTNSNLIEIIPHWKISDPLIFGIGWALKTELESGGLNGTLYVDALKNALSMHILHRYCAQKTKMRDVEGGIDPQKLQIVINYINEYIHRDLHLTELANLVQMSPYYFGRLFKQSIGVTPHQYVIQCRIEKAKQLLKRQDLSIIYISQQVGFHDQSHFSKTFCKIVGLTPKKYRDQL</sequence>
<keyword evidence="1" id="KW-0805">Transcription regulation</keyword>
<dbReference type="SMART" id="SM00342">
    <property type="entry name" value="HTH_ARAC"/>
    <property type="match status" value="1"/>
</dbReference>
<dbReference type="EMBL" id="CP003614">
    <property type="protein sequence ID" value="AFZ05468.1"/>
    <property type="molecule type" value="Genomic_DNA"/>
</dbReference>
<keyword evidence="6" id="KW-1185">Reference proteome</keyword>
<dbReference type="GO" id="GO:0003700">
    <property type="term" value="F:DNA-binding transcription factor activity"/>
    <property type="evidence" value="ECO:0007669"/>
    <property type="project" value="InterPro"/>
</dbReference>
<proteinExistence type="predicted"/>
<name>K9VBH5_9CYAN</name>
<dbReference type="eggNOG" id="COG2207">
    <property type="taxonomic scope" value="Bacteria"/>
</dbReference>
<evidence type="ECO:0000313" key="6">
    <source>
        <dbReference type="Proteomes" id="UP000010478"/>
    </source>
</evidence>
<dbReference type="RefSeq" id="WP_015174796.1">
    <property type="nucleotide sequence ID" value="NC_019729.1"/>
</dbReference>
<dbReference type="PANTHER" id="PTHR46796">
    <property type="entry name" value="HTH-TYPE TRANSCRIPTIONAL ACTIVATOR RHAS-RELATED"/>
    <property type="match status" value="1"/>
</dbReference>
<dbReference type="OrthoDB" id="516574at2"/>
<dbReference type="PROSITE" id="PS01124">
    <property type="entry name" value="HTH_ARAC_FAMILY_2"/>
    <property type="match status" value="1"/>
</dbReference>
<evidence type="ECO:0000313" key="5">
    <source>
        <dbReference type="EMBL" id="AFZ05468.1"/>
    </source>
</evidence>
<dbReference type="InterPro" id="IPR020449">
    <property type="entry name" value="Tscrpt_reg_AraC-type_HTH"/>
</dbReference>
<dbReference type="PRINTS" id="PR00032">
    <property type="entry name" value="HTHARAC"/>
</dbReference>
<dbReference type="InterPro" id="IPR018060">
    <property type="entry name" value="HTH_AraC"/>
</dbReference>
<evidence type="ECO:0000256" key="2">
    <source>
        <dbReference type="ARBA" id="ARBA00023125"/>
    </source>
</evidence>
<keyword evidence="3" id="KW-0804">Transcription</keyword>
<dbReference type="Proteomes" id="UP000010478">
    <property type="component" value="Chromosome"/>
</dbReference>
<accession>K9VBH5</accession>
<dbReference type="Pfam" id="PF12833">
    <property type="entry name" value="HTH_18"/>
    <property type="match status" value="1"/>
</dbReference>
<reference evidence="5 6" key="1">
    <citation type="submission" date="2012-05" db="EMBL/GenBank/DDBJ databases">
        <title>Finished chromosome of genome of Oscillatoria sp. PCC 7112.</title>
        <authorList>
            <consortium name="US DOE Joint Genome Institute"/>
            <person name="Gugger M."/>
            <person name="Coursin T."/>
            <person name="Rippka R."/>
            <person name="Tandeau De Marsac N."/>
            <person name="Huntemann M."/>
            <person name="Wei C.-L."/>
            <person name="Han J."/>
            <person name="Detter J.C."/>
            <person name="Han C."/>
            <person name="Tapia R."/>
            <person name="Davenport K."/>
            <person name="Daligault H."/>
            <person name="Erkkila T."/>
            <person name="Gu W."/>
            <person name="Munk A.C.C."/>
            <person name="Teshima H."/>
            <person name="Xu Y."/>
            <person name="Chain P."/>
            <person name="Chen A."/>
            <person name="Krypides N."/>
            <person name="Mavromatis K."/>
            <person name="Markowitz V."/>
            <person name="Szeto E."/>
            <person name="Ivanova N."/>
            <person name="Mikhailova N."/>
            <person name="Ovchinnikova G."/>
            <person name="Pagani I."/>
            <person name="Pati A."/>
            <person name="Goodwin L."/>
            <person name="Peters L."/>
            <person name="Pitluck S."/>
            <person name="Woyke T."/>
            <person name="Kerfeld C."/>
        </authorList>
    </citation>
    <scope>NUCLEOTIDE SEQUENCE [LARGE SCALE GENOMIC DNA]</scope>
    <source>
        <strain evidence="5 6">PCC 7112</strain>
    </source>
</reference>
<dbReference type="InterPro" id="IPR009057">
    <property type="entry name" value="Homeodomain-like_sf"/>
</dbReference>
<feature type="domain" description="HTH araC/xylS-type" evidence="4">
    <location>
        <begin position="199"/>
        <end position="297"/>
    </location>
</feature>
<dbReference type="GO" id="GO:0043565">
    <property type="term" value="F:sequence-specific DNA binding"/>
    <property type="evidence" value="ECO:0007669"/>
    <property type="project" value="InterPro"/>
</dbReference>
<gene>
    <name evidence="5" type="ORF">Osc7112_0896</name>
</gene>
<dbReference type="AlphaFoldDB" id="K9VBH5"/>
<dbReference type="STRING" id="179408.Osc7112_0896"/>
<evidence type="ECO:0000256" key="1">
    <source>
        <dbReference type="ARBA" id="ARBA00023015"/>
    </source>
</evidence>
<evidence type="ECO:0000259" key="4">
    <source>
        <dbReference type="PROSITE" id="PS01124"/>
    </source>
</evidence>
<keyword evidence="2" id="KW-0238">DNA-binding</keyword>
<dbReference type="PANTHER" id="PTHR46796:SF6">
    <property type="entry name" value="ARAC SUBFAMILY"/>
    <property type="match status" value="1"/>
</dbReference>
<dbReference type="InterPro" id="IPR050204">
    <property type="entry name" value="AraC_XylS_family_regulators"/>
</dbReference>
<protein>
    <submittedName>
        <fullName evidence="5">Transcriptional regulator, AraC family</fullName>
    </submittedName>
</protein>
<dbReference type="SUPFAM" id="SSF46689">
    <property type="entry name" value="Homeodomain-like"/>
    <property type="match status" value="2"/>
</dbReference>
<dbReference type="HOGENOM" id="CLU_000445_88_4_3"/>
<organism evidence="5 6">
    <name type="scientific">Phormidium nigroviride PCC 7112</name>
    <dbReference type="NCBI Taxonomy" id="179408"/>
    <lineage>
        <taxon>Bacteria</taxon>
        <taxon>Bacillati</taxon>
        <taxon>Cyanobacteriota</taxon>
        <taxon>Cyanophyceae</taxon>
        <taxon>Oscillatoriophycideae</taxon>
        <taxon>Oscillatoriales</taxon>
        <taxon>Oscillatoriaceae</taxon>
        <taxon>Phormidium</taxon>
    </lineage>
</organism>